<organism evidence="11 12">
    <name type="scientific">Acropora cervicornis</name>
    <name type="common">Staghorn coral</name>
    <dbReference type="NCBI Taxonomy" id="6130"/>
    <lineage>
        <taxon>Eukaryota</taxon>
        <taxon>Metazoa</taxon>
        <taxon>Cnidaria</taxon>
        <taxon>Anthozoa</taxon>
        <taxon>Hexacorallia</taxon>
        <taxon>Scleractinia</taxon>
        <taxon>Astrocoeniina</taxon>
        <taxon>Acroporidae</taxon>
        <taxon>Acropora</taxon>
    </lineage>
</organism>
<dbReference type="GO" id="GO:0004930">
    <property type="term" value="F:G protein-coupled receptor activity"/>
    <property type="evidence" value="ECO:0007669"/>
    <property type="project" value="UniProtKB-KW"/>
</dbReference>
<evidence type="ECO:0000256" key="4">
    <source>
        <dbReference type="ARBA" id="ARBA00023040"/>
    </source>
</evidence>
<evidence type="ECO:0000256" key="5">
    <source>
        <dbReference type="ARBA" id="ARBA00023136"/>
    </source>
</evidence>
<feature type="transmembrane region" description="Helical" evidence="9">
    <location>
        <begin position="285"/>
        <end position="309"/>
    </location>
</feature>
<sequence>MSNNSTQESGSNPSGELAVIRLVFQIAIAVLGVIGNVVVVVKIIRGRNIFSVMTPYILSLAFADLGILLINYPLAILKIHFPGEFFLGEAVCLYITPFAETFFGACIWSIVAIAAERYMQVAWQITVPHLRKRQSKRIVCILVLIWLVSFLVAGLPPYFHYIYHSVTRECYPDYTVKKFRIVTIVNAIFLFFLPLCTISLSYQRTSKLVGQRAFRLQDQTPNSSAEASREKIKKNTDAILIQTRKTKRLVIPLVILFAVTMLPYHSFTLLLAYADTSKIPLDFLYNYMTVVTVFVAINSAADPFVYCIINDEFRREIKTALSRCFQCRLGTWRRRVRSANLQITNGSAGITNKPFVQAHETYL</sequence>
<feature type="transmembrane region" description="Helical" evidence="9">
    <location>
        <begin position="138"/>
        <end position="159"/>
    </location>
</feature>
<keyword evidence="12" id="KW-1185">Reference proteome</keyword>
<dbReference type="InterPro" id="IPR000276">
    <property type="entry name" value="GPCR_Rhodpsn"/>
</dbReference>
<dbReference type="CDD" id="cd00637">
    <property type="entry name" value="7tm_classA_rhodopsin-like"/>
    <property type="match status" value="1"/>
</dbReference>
<keyword evidence="5 9" id="KW-0472">Membrane</keyword>
<keyword evidence="3 9" id="KW-1133">Transmembrane helix</keyword>
<proteinExistence type="inferred from homology"/>
<reference evidence="11" key="2">
    <citation type="journal article" date="2023" name="Science">
        <title>Genomic signatures of disease resistance in endangered staghorn corals.</title>
        <authorList>
            <person name="Vollmer S.V."/>
            <person name="Selwyn J.D."/>
            <person name="Despard B.A."/>
            <person name="Roesel C.L."/>
        </authorList>
    </citation>
    <scope>NUCLEOTIDE SEQUENCE</scope>
    <source>
        <strain evidence="11">K2</strain>
    </source>
</reference>
<dbReference type="SMART" id="SM01381">
    <property type="entry name" value="7TM_GPCR_Srsx"/>
    <property type="match status" value="1"/>
</dbReference>
<dbReference type="AlphaFoldDB" id="A0AAD9QRE0"/>
<keyword evidence="4 8" id="KW-0297">G-protein coupled receptor</keyword>
<dbReference type="Pfam" id="PF00001">
    <property type="entry name" value="7tm_1"/>
    <property type="match status" value="1"/>
</dbReference>
<accession>A0AAD9QRE0</accession>
<dbReference type="PROSITE" id="PS00237">
    <property type="entry name" value="G_PROTEIN_RECEP_F1_1"/>
    <property type="match status" value="1"/>
</dbReference>
<evidence type="ECO:0000256" key="2">
    <source>
        <dbReference type="ARBA" id="ARBA00022692"/>
    </source>
</evidence>
<evidence type="ECO:0000313" key="11">
    <source>
        <dbReference type="EMBL" id="KAK2565965.1"/>
    </source>
</evidence>
<dbReference type="PROSITE" id="PS50262">
    <property type="entry name" value="G_PROTEIN_RECEP_F1_2"/>
    <property type="match status" value="1"/>
</dbReference>
<dbReference type="Gene3D" id="1.20.1070.10">
    <property type="entry name" value="Rhodopsin 7-helix transmembrane proteins"/>
    <property type="match status" value="1"/>
</dbReference>
<gene>
    <name evidence="11" type="ORF">P5673_010274</name>
</gene>
<evidence type="ECO:0000256" key="3">
    <source>
        <dbReference type="ARBA" id="ARBA00022989"/>
    </source>
</evidence>
<protein>
    <submittedName>
        <fullName evidence="11">Galanin receptor type 2</fullName>
    </submittedName>
</protein>
<evidence type="ECO:0000256" key="7">
    <source>
        <dbReference type="ARBA" id="ARBA00023224"/>
    </source>
</evidence>
<evidence type="ECO:0000259" key="10">
    <source>
        <dbReference type="PROSITE" id="PS50262"/>
    </source>
</evidence>
<comment type="subcellular location">
    <subcellularLocation>
        <location evidence="1">Membrane</location>
        <topology evidence="1">Multi-pass membrane protein</topology>
    </subcellularLocation>
</comment>
<evidence type="ECO:0000256" key="1">
    <source>
        <dbReference type="ARBA" id="ARBA00004141"/>
    </source>
</evidence>
<dbReference type="GO" id="GO:0005886">
    <property type="term" value="C:plasma membrane"/>
    <property type="evidence" value="ECO:0007669"/>
    <property type="project" value="TreeGrafter"/>
</dbReference>
<keyword evidence="7 8" id="KW-0807">Transducer</keyword>
<dbReference type="Proteomes" id="UP001249851">
    <property type="component" value="Unassembled WGS sequence"/>
</dbReference>
<name>A0AAD9QRE0_ACRCE</name>
<dbReference type="PRINTS" id="PR00237">
    <property type="entry name" value="GPCRRHODOPSN"/>
</dbReference>
<reference evidence="11" key="1">
    <citation type="journal article" date="2023" name="G3 (Bethesda)">
        <title>Whole genome assembly and annotation of the endangered Caribbean coral Acropora cervicornis.</title>
        <authorList>
            <person name="Selwyn J.D."/>
            <person name="Vollmer S.V."/>
        </authorList>
    </citation>
    <scope>NUCLEOTIDE SEQUENCE</scope>
    <source>
        <strain evidence="11">K2</strain>
    </source>
</reference>
<feature type="transmembrane region" description="Helical" evidence="9">
    <location>
        <begin position="179"/>
        <end position="202"/>
    </location>
</feature>
<feature type="transmembrane region" description="Helical" evidence="9">
    <location>
        <begin position="20"/>
        <end position="44"/>
    </location>
</feature>
<evidence type="ECO:0000256" key="8">
    <source>
        <dbReference type="RuleBase" id="RU000688"/>
    </source>
</evidence>
<keyword evidence="6 8" id="KW-0675">Receptor</keyword>
<dbReference type="EMBL" id="JARQWQ010000018">
    <property type="protein sequence ID" value="KAK2565965.1"/>
    <property type="molecule type" value="Genomic_DNA"/>
</dbReference>
<evidence type="ECO:0000313" key="12">
    <source>
        <dbReference type="Proteomes" id="UP001249851"/>
    </source>
</evidence>
<dbReference type="PANTHER" id="PTHR45695:SF9">
    <property type="entry name" value="LEUCOKININ RECEPTOR"/>
    <property type="match status" value="1"/>
</dbReference>
<evidence type="ECO:0000256" key="6">
    <source>
        <dbReference type="ARBA" id="ARBA00023170"/>
    </source>
</evidence>
<dbReference type="SUPFAM" id="SSF81321">
    <property type="entry name" value="Family A G protein-coupled receptor-like"/>
    <property type="match status" value="1"/>
</dbReference>
<comment type="similarity">
    <text evidence="8">Belongs to the G-protein coupled receptor 1 family.</text>
</comment>
<feature type="transmembrane region" description="Helical" evidence="9">
    <location>
        <begin position="94"/>
        <end position="115"/>
    </location>
</feature>
<feature type="domain" description="G-protein coupled receptors family 1 profile" evidence="10">
    <location>
        <begin position="35"/>
        <end position="306"/>
    </location>
</feature>
<feature type="transmembrane region" description="Helical" evidence="9">
    <location>
        <begin position="249"/>
        <end position="273"/>
    </location>
</feature>
<dbReference type="InterPro" id="IPR017452">
    <property type="entry name" value="GPCR_Rhodpsn_7TM"/>
</dbReference>
<keyword evidence="2 8" id="KW-0812">Transmembrane</keyword>
<evidence type="ECO:0000256" key="9">
    <source>
        <dbReference type="SAM" id="Phobius"/>
    </source>
</evidence>
<comment type="caution">
    <text evidence="11">The sequence shown here is derived from an EMBL/GenBank/DDBJ whole genome shotgun (WGS) entry which is preliminary data.</text>
</comment>
<feature type="transmembrane region" description="Helical" evidence="9">
    <location>
        <begin position="56"/>
        <end position="74"/>
    </location>
</feature>
<dbReference type="PANTHER" id="PTHR45695">
    <property type="entry name" value="LEUCOKININ RECEPTOR-RELATED"/>
    <property type="match status" value="1"/>
</dbReference>